<evidence type="ECO:0000256" key="9">
    <source>
        <dbReference type="ARBA" id="ARBA00023136"/>
    </source>
</evidence>
<protein>
    <submittedName>
        <fullName evidence="13">Porin</fullName>
    </submittedName>
</protein>
<evidence type="ECO:0000256" key="2">
    <source>
        <dbReference type="ARBA" id="ARBA00011233"/>
    </source>
</evidence>
<dbReference type="InterPro" id="IPR050298">
    <property type="entry name" value="Gram-neg_bact_OMP"/>
</dbReference>
<proteinExistence type="predicted"/>
<gene>
    <name evidence="13" type="ORF">DFP87_103231</name>
</gene>
<feature type="signal peptide" evidence="11">
    <location>
        <begin position="1"/>
        <end position="20"/>
    </location>
</feature>
<reference evidence="13 14" key="1">
    <citation type="submission" date="2018-06" db="EMBL/GenBank/DDBJ databases">
        <title>Genomic Encyclopedia of Type Strains, Phase III (KMG-III): the genomes of soil and plant-associated and newly described type strains.</title>
        <authorList>
            <person name="Whitman W."/>
        </authorList>
    </citation>
    <scope>NUCLEOTIDE SEQUENCE [LARGE SCALE GENOMIC DNA]</scope>
    <source>
        <strain evidence="13 14">CECT 7342</strain>
    </source>
</reference>
<name>A0ABX9GB40_9BURK</name>
<dbReference type="Proteomes" id="UP000252124">
    <property type="component" value="Unassembled WGS sequence"/>
</dbReference>
<keyword evidence="8" id="KW-0626">Porin</keyword>
<evidence type="ECO:0000259" key="12">
    <source>
        <dbReference type="Pfam" id="PF13609"/>
    </source>
</evidence>
<dbReference type="PRINTS" id="PR00182">
    <property type="entry name" value="ECOLNEIPORIN"/>
</dbReference>
<evidence type="ECO:0000256" key="10">
    <source>
        <dbReference type="ARBA" id="ARBA00023237"/>
    </source>
</evidence>
<comment type="subcellular location">
    <subcellularLocation>
        <location evidence="1">Cell outer membrane</location>
        <topology evidence="1">Multi-pass membrane protein</topology>
    </subcellularLocation>
</comment>
<keyword evidence="5" id="KW-0812">Transmembrane</keyword>
<sequence length="379" mass="40387">MKKTLLAVALLAGFAGAAQAADSVTLYGLIDAGVGYEQVKFNGVSQSRFGGVQGVSSGSRFGLRGTEDLGDGLRAVFTLEGGFGPMNGNSLQNGRLFGRQATVGLDSDSWGRLEFGRQTNLASKYFGSIDPFSISYNTANMGTTFGSANTMRLDNMVLYQTPSLNGFKVGVGYSFSADDTLTEKTSSTGVVTPGQTGFATGNNNRVLTAGVQYVNGPVNLAAAYDRFDPTNDRAGGKNAARIQEYIIGGSYDFEVVKLAAAFGQTRDGWFVGQNMGTTPAGMNNLGSFKLADGFRANSYLIGATVPLGRHAIFGSWQRATPGNDKLTGDDATFNVYSLGYTYDFTKRTNLYAYASYGDNYAFQHDARDTAVAMGIRHRF</sequence>
<evidence type="ECO:0000256" key="3">
    <source>
        <dbReference type="ARBA" id="ARBA00022448"/>
    </source>
</evidence>
<dbReference type="PRINTS" id="PR00184">
    <property type="entry name" value="NEISSPPORIN"/>
</dbReference>
<evidence type="ECO:0000313" key="14">
    <source>
        <dbReference type="Proteomes" id="UP000252124"/>
    </source>
</evidence>
<dbReference type="CDD" id="cd00342">
    <property type="entry name" value="gram_neg_porins"/>
    <property type="match status" value="1"/>
</dbReference>
<dbReference type="PANTHER" id="PTHR34501">
    <property type="entry name" value="PROTEIN YDDL-RELATED"/>
    <property type="match status" value="1"/>
</dbReference>
<comment type="caution">
    <text evidence="13">The sequence shown here is derived from an EMBL/GenBank/DDBJ whole genome shotgun (WGS) entry which is preliminary data.</text>
</comment>
<dbReference type="Gene3D" id="2.40.160.10">
    <property type="entry name" value="Porin"/>
    <property type="match status" value="1"/>
</dbReference>
<evidence type="ECO:0000256" key="11">
    <source>
        <dbReference type="SAM" id="SignalP"/>
    </source>
</evidence>
<keyword evidence="6 11" id="KW-0732">Signal</keyword>
<dbReference type="Pfam" id="PF13609">
    <property type="entry name" value="Porin_4"/>
    <property type="match status" value="1"/>
</dbReference>
<evidence type="ECO:0000256" key="5">
    <source>
        <dbReference type="ARBA" id="ARBA00022692"/>
    </source>
</evidence>
<keyword evidence="3" id="KW-0813">Transport</keyword>
<dbReference type="PANTHER" id="PTHR34501:SF9">
    <property type="entry name" value="MAJOR OUTER MEMBRANE PROTEIN P.IA"/>
    <property type="match status" value="1"/>
</dbReference>
<keyword evidence="7" id="KW-0406">Ion transport</keyword>
<dbReference type="InterPro" id="IPR033900">
    <property type="entry name" value="Gram_neg_porin_domain"/>
</dbReference>
<evidence type="ECO:0000256" key="8">
    <source>
        <dbReference type="ARBA" id="ARBA00023114"/>
    </source>
</evidence>
<evidence type="ECO:0000256" key="4">
    <source>
        <dbReference type="ARBA" id="ARBA00022452"/>
    </source>
</evidence>
<dbReference type="EMBL" id="QNRM01000003">
    <property type="protein sequence ID" value="RBP20985.1"/>
    <property type="molecule type" value="Genomic_DNA"/>
</dbReference>
<evidence type="ECO:0000256" key="6">
    <source>
        <dbReference type="ARBA" id="ARBA00022729"/>
    </source>
</evidence>
<feature type="domain" description="Porin" evidence="12">
    <location>
        <begin position="7"/>
        <end position="359"/>
    </location>
</feature>
<dbReference type="InterPro" id="IPR023614">
    <property type="entry name" value="Porin_dom_sf"/>
</dbReference>
<feature type="chain" id="PRO_5046838581" evidence="11">
    <location>
        <begin position="21"/>
        <end position="379"/>
    </location>
</feature>
<keyword evidence="14" id="KW-1185">Reference proteome</keyword>
<keyword evidence="4" id="KW-1134">Transmembrane beta strand</keyword>
<keyword evidence="10" id="KW-0998">Cell outer membrane</keyword>
<dbReference type="GeneID" id="99732712"/>
<organism evidence="13 14">
    <name type="scientific">Achromobacter marplatensis</name>
    <dbReference type="NCBI Taxonomy" id="470868"/>
    <lineage>
        <taxon>Bacteria</taxon>
        <taxon>Pseudomonadati</taxon>
        <taxon>Pseudomonadota</taxon>
        <taxon>Betaproteobacteria</taxon>
        <taxon>Burkholderiales</taxon>
        <taxon>Alcaligenaceae</taxon>
        <taxon>Achromobacter</taxon>
    </lineage>
</organism>
<dbReference type="SUPFAM" id="SSF56935">
    <property type="entry name" value="Porins"/>
    <property type="match status" value="1"/>
</dbReference>
<accession>A0ABX9GB40</accession>
<evidence type="ECO:0000256" key="1">
    <source>
        <dbReference type="ARBA" id="ARBA00004571"/>
    </source>
</evidence>
<evidence type="ECO:0000256" key="7">
    <source>
        <dbReference type="ARBA" id="ARBA00023065"/>
    </source>
</evidence>
<dbReference type="RefSeq" id="WP_088588709.1">
    <property type="nucleotide sequence ID" value="NZ_CADIJU010000012.1"/>
</dbReference>
<comment type="subunit">
    <text evidence="2">Homotrimer.</text>
</comment>
<dbReference type="InterPro" id="IPR002299">
    <property type="entry name" value="Porin_Neis"/>
</dbReference>
<dbReference type="InterPro" id="IPR001702">
    <property type="entry name" value="Porin_Gram-ve"/>
</dbReference>
<evidence type="ECO:0000313" key="13">
    <source>
        <dbReference type="EMBL" id="RBP20985.1"/>
    </source>
</evidence>
<keyword evidence="9" id="KW-0472">Membrane</keyword>